<dbReference type="Pfam" id="PF01498">
    <property type="entry name" value="HTH_Tnp_Tc3_2"/>
    <property type="match status" value="1"/>
</dbReference>
<reference evidence="2 3" key="1">
    <citation type="journal article" date="2018" name="G3 (Bethesda)">
        <title>Phylogenetic and Phylogenomic Definition of Rhizopus Species.</title>
        <authorList>
            <person name="Gryganskyi A.P."/>
            <person name="Golan J."/>
            <person name="Dolatabadi S."/>
            <person name="Mondo S."/>
            <person name="Robb S."/>
            <person name="Idnurm A."/>
            <person name="Muszewska A."/>
            <person name="Steczkiewicz K."/>
            <person name="Masonjones S."/>
            <person name="Liao H.L."/>
            <person name="Gajdeczka M.T."/>
            <person name="Anike F."/>
            <person name="Vuek A."/>
            <person name="Anishchenko I.M."/>
            <person name="Voigt K."/>
            <person name="de Hoog G.S."/>
            <person name="Smith M.E."/>
            <person name="Heitman J."/>
            <person name="Vilgalys R."/>
            <person name="Stajich J.E."/>
        </authorList>
    </citation>
    <scope>NUCLEOTIDE SEQUENCE [LARGE SCALE GENOMIC DNA]</scope>
    <source>
        <strain evidence="2 3">LSU 92-RS-03</strain>
    </source>
</reference>
<feature type="non-terminal residue" evidence="2">
    <location>
        <position position="329"/>
    </location>
</feature>
<dbReference type="GO" id="GO:0015074">
    <property type="term" value="P:DNA integration"/>
    <property type="evidence" value="ECO:0007669"/>
    <property type="project" value="InterPro"/>
</dbReference>
<organism evidence="2 3">
    <name type="scientific">Rhizopus stolonifer</name>
    <name type="common">Rhizopus nigricans</name>
    <dbReference type="NCBI Taxonomy" id="4846"/>
    <lineage>
        <taxon>Eukaryota</taxon>
        <taxon>Fungi</taxon>
        <taxon>Fungi incertae sedis</taxon>
        <taxon>Mucoromycota</taxon>
        <taxon>Mucoromycotina</taxon>
        <taxon>Mucoromycetes</taxon>
        <taxon>Mucorales</taxon>
        <taxon>Mucorineae</taxon>
        <taxon>Rhizopodaceae</taxon>
        <taxon>Rhizopus</taxon>
    </lineage>
</organism>
<dbReference type="Proteomes" id="UP000253551">
    <property type="component" value="Unassembled WGS sequence"/>
</dbReference>
<dbReference type="STRING" id="4846.A0A367KVK8"/>
<dbReference type="InterPro" id="IPR009057">
    <property type="entry name" value="Homeodomain-like_sf"/>
</dbReference>
<dbReference type="GO" id="GO:0006313">
    <property type="term" value="P:DNA transposition"/>
    <property type="evidence" value="ECO:0007669"/>
    <property type="project" value="InterPro"/>
</dbReference>
<accession>A0A367KVK8</accession>
<protein>
    <recommendedName>
        <fullName evidence="1">Transposase Tc1-like domain-containing protein</fullName>
    </recommendedName>
</protein>
<dbReference type="OrthoDB" id="2284464at2759"/>
<dbReference type="SUPFAM" id="SSF46689">
    <property type="entry name" value="Homeodomain-like"/>
    <property type="match status" value="1"/>
</dbReference>
<evidence type="ECO:0000313" key="3">
    <source>
        <dbReference type="Proteomes" id="UP000253551"/>
    </source>
</evidence>
<dbReference type="GO" id="GO:0003677">
    <property type="term" value="F:DNA binding"/>
    <property type="evidence" value="ECO:0007669"/>
    <property type="project" value="InterPro"/>
</dbReference>
<gene>
    <name evidence="2" type="ORF">CU098_005236</name>
</gene>
<dbReference type="EMBL" id="PJQM01000209">
    <property type="protein sequence ID" value="RCI06187.1"/>
    <property type="molecule type" value="Genomic_DNA"/>
</dbReference>
<dbReference type="InterPro" id="IPR002492">
    <property type="entry name" value="Transposase_Tc1-like"/>
</dbReference>
<name>A0A367KVK8_RHIST</name>
<sequence>MNSTDNKRKRVKYNERDNKNYWSVHWLYKKDHNNTVVGRKIGLPREIVRDIVKRIEETGSLVPHVPPGTPKKTDSRGIRYLETVVKLNPFISIQEARNELKRMETNVCKNIIRSHLSELGIYSYYAAHKPVLTSRHKKLRLEWKKNWVRNSSFVYVDGNGNLTNENGEEHLEFAKEVDDEAYPLGDVTDFAMYTDLKPPEKAVKDVVMKTESNTTNPIAGDVGGISKKAYRKYKPEDKSNFFHLVYEKNMSVRGAAKQLGIPPTTAQTWFKQGEASLEKDSEVAMERTVDGKRKLGRPAILNDAHKECLIEAIDERPEMVLEEMMECLT</sequence>
<feature type="domain" description="Transposase Tc1-like" evidence="1">
    <location>
        <begin position="79"/>
        <end position="148"/>
    </location>
</feature>
<proteinExistence type="predicted"/>
<keyword evidence="3" id="KW-1185">Reference proteome</keyword>
<evidence type="ECO:0000259" key="1">
    <source>
        <dbReference type="Pfam" id="PF01498"/>
    </source>
</evidence>
<evidence type="ECO:0000313" key="2">
    <source>
        <dbReference type="EMBL" id="RCI06187.1"/>
    </source>
</evidence>
<comment type="caution">
    <text evidence="2">The sequence shown here is derived from an EMBL/GenBank/DDBJ whole genome shotgun (WGS) entry which is preliminary data.</text>
</comment>
<dbReference type="AlphaFoldDB" id="A0A367KVK8"/>